<dbReference type="PIRSF" id="PIRSF000719">
    <property type="entry name" value="AceK"/>
    <property type="match status" value="1"/>
</dbReference>
<evidence type="ECO:0000256" key="1">
    <source>
        <dbReference type="ARBA" id="ARBA00022435"/>
    </source>
</evidence>
<dbReference type="AlphaFoldDB" id="A0A0K1Q2T1"/>
<evidence type="ECO:0000256" key="5">
    <source>
        <dbReference type="ARBA" id="ARBA00022679"/>
    </source>
</evidence>
<keyword evidence="3" id="KW-0723">Serine/threonine-protein kinase</keyword>
<dbReference type="GO" id="GO:0005524">
    <property type="term" value="F:ATP binding"/>
    <property type="evidence" value="ECO:0007669"/>
    <property type="project" value="UniProtKB-KW"/>
</dbReference>
<evidence type="ECO:0000313" key="14">
    <source>
        <dbReference type="EMBL" id="AKV00038.1"/>
    </source>
</evidence>
<dbReference type="GO" id="GO:0006097">
    <property type="term" value="P:glyoxylate cycle"/>
    <property type="evidence" value="ECO:0007669"/>
    <property type="project" value="UniProtKB-KW"/>
</dbReference>
<dbReference type="GO" id="GO:0004721">
    <property type="term" value="F:phosphoprotein phosphatase activity"/>
    <property type="evidence" value="ECO:0007669"/>
    <property type="project" value="UniProtKB-KW"/>
</dbReference>
<dbReference type="Pfam" id="PF06315">
    <property type="entry name" value="AceK_kinase"/>
    <property type="match status" value="1"/>
</dbReference>
<sequence length="598" mass="69628">MKLSIEIAQTILDGFDKHYRLFRATSVTAKERYELADWAGARAASLERIDMYDERVEEAVAAVEESFPTAGREETLWPKIKRAYIDLLYEHKQPECAETFFNSVARRVLDRQYYRNEYIFDRPAISTEHLDGTEPTYRCYYPRDNELRETFLEILRSFDLKNPFQDLPRDIERILQAIAERYPQGWERRPNYQLQVLRSLFFRNKAAYVVGRVVNGTQLVPFVVPLLKDDIGQVYVDTLLFETSDIGRIFSLGRAYFMVDMEVPSAFVAFLQTLLPNKPKHELYTMVGLQKQGKTIFFRDLQHHLKHSTDQFAIAQGTKGMVMLVFTLPSFPHVFKVIRDWFAPPKDTDRKTVEERYLYVKRHDRVGRMADTLEYAHVAFPRERFDPALIEELQRLAPSSVECDGDQIIIEHLYTERRLVPLDVYLRDADEAHTRLAIRDYGTALKDLAGADIFPGDLLLKNFGVTRYGRIVFYDYDELTTLTDCRFRSLPKPRNEDDEMASEPWYAVDPRDVFPEQFPTFLFPAGPLREMFLEEHGDLALASTWAAQQHRLREGVQEDLFPYARELRFCVRYGDKEEQGHDSTTLPASAASRVAPGP</sequence>
<accession>A0A0K1Q2T1</accession>
<dbReference type="InterPro" id="IPR046855">
    <property type="entry name" value="AceK_kinase"/>
</dbReference>
<dbReference type="OrthoDB" id="5287793at2"/>
<keyword evidence="10" id="KW-0904">Protein phosphatase</keyword>
<evidence type="ECO:0000256" key="3">
    <source>
        <dbReference type="ARBA" id="ARBA00022527"/>
    </source>
</evidence>
<dbReference type="GO" id="GO:0005737">
    <property type="term" value="C:cytoplasm"/>
    <property type="evidence" value="ECO:0007669"/>
    <property type="project" value="InterPro"/>
</dbReference>
<keyword evidence="4" id="KW-0816">Tricarboxylic acid cycle</keyword>
<dbReference type="Proteomes" id="UP000064967">
    <property type="component" value="Chromosome"/>
</dbReference>
<dbReference type="GO" id="GO:0016208">
    <property type="term" value="F:AMP binding"/>
    <property type="evidence" value="ECO:0007669"/>
    <property type="project" value="TreeGrafter"/>
</dbReference>
<dbReference type="STRING" id="1391654.AKJ09_06701"/>
<dbReference type="GO" id="GO:0006006">
    <property type="term" value="P:glucose metabolic process"/>
    <property type="evidence" value="ECO:0007669"/>
    <property type="project" value="InterPro"/>
</dbReference>
<proteinExistence type="inferred from homology"/>
<keyword evidence="1" id="KW-0329">Glyoxylate bypass</keyword>
<reference evidence="14 15" key="1">
    <citation type="submission" date="2015-08" db="EMBL/GenBank/DDBJ databases">
        <authorList>
            <person name="Babu N.S."/>
            <person name="Beckwith C.J."/>
            <person name="Beseler K.G."/>
            <person name="Brison A."/>
            <person name="Carone J.V."/>
            <person name="Caskin T.P."/>
            <person name="Diamond M."/>
            <person name="Durham M.E."/>
            <person name="Foxe J.M."/>
            <person name="Go M."/>
            <person name="Henderson B.A."/>
            <person name="Jones I.B."/>
            <person name="McGettigan J.A."/>
            <person name="Micheletti S.J."/>
            <person name="Nasrallah M.E."/>
            <person name="Ortiz D."/>
            <person name="Piller C.R."/>
            <person name="Privatt S.R."/>
            <person name="Schneider S.L."/>
            <person name="Sharp S."/>
            <person name="Smith T.C."/>
            <person name="Stanton J.D."/>
            <person name="Ullery H.E."/>
            <person name="Wilson R.J."/>
            <person name="Serrano M.G."/>
            <person name="Buck G."/>
            <person name="Lee V."/>
            <person name="Wang Y."/>
            <person name="Carvalho R."/>
            <person name="Voegtly L."/>
            <person name="Shi R."/>
            <person name="Duckworth R."/>
            <person name="Johnson A."/>
            <person name="Loviza R."/>
            <person name="Walstead R."/>
            <person name="Shah Z."/>
            <person name="Kiflezghi M."/>
            <person name="Wade K."/>
            <person name="Ball S.L."/>
            <person name="Bradley K.W."/>
            <person name="Asai D.J."/>
            <person name="Bowman C.A."/>
            <person name="Russell D.A."/>
            <person name="Pope W.H."/>
            <person name="Jacobs-Sera D."/>
            <person name="Hendrix R.W."/>
            <person name="Hatfull G.F."/>
        </authorList>
    </citation>
    <scope>NUCLEOTIDE SEQUENCE [LARGE SCALE GENOMIC DNA]</scope>
    <source>
        <strain evidence="14 15">DSM 27648</strain>
    </source>
</reference>
<name>A0A0K1Q2T1_9BACT</name>
<evidence type="ECO:0000256" key="9">
    <source>
        <dbReference type="ARBA" id="ARBA00022840"/>
    </source>
</evidence>
<dbReference type="NCBIfam" id="NF002804">
    <property type="entry name" value="PRK02946.1"/>
    <property type="match status" value="1"/>
</dbReference>
<evidence type="ECO:0000256" key="7">
    <source>
        <dbReference type="ARBA" id="ARBA00022777"/>
    </source>
</evidence>
<evidence type="ECO:0000259" key="13">
    <source>
        <dbReference type="Pfam" id="PF20423"/>
    </source>
</evidence>
<keyword evidence="2" id="KW-0963">Cytoplasm</keyword>
<evidence type="ECO:0000256" key="11">
    <source>
        <dbReference type="SAM" id="MobiDB-lite"/>
    </source>
</evidence>
<dbReference type="Pfam" id="PF20423">
    <property type="entry name" value="AceK_regulatory"/>
    <property type="match status" value="1"/>
</dbReference>
<keyword evidence="15" id="KW-1185">Reference proteome</keyword>
<evidence type="ECO:0000313" key="15">
    <source>
        <dbReference type="Proteomes" id="UP000064967"/>
    </source>
</evidence>
<evidence type="ECO:0000259" key="12">
    <source>
        <dbReference type="Pfam" id="PF06315"/>
    </source>
</evidence>
<dbReference type="GO" id="GO:0006099">
    <property type="term" value="P:tricarboxylic acid cycle"/>
    <property type="evidence" value="ECO:0007669"/>
    <property type="project" value="UniProtKB-KW"/>
</dbReference>
<evidence type="ECO:0000256" key="8">
    <source>
        <dbReference type="ARBA" id="ARBA00022801"/>
    </source>
</evidence>
<keyword evidence="5" id="KW-0808">Transferase</keyword>
<protein>
    <submittedName>
        <fullName evidence="14">Isocitrate dehydrogenase phosphatase</fullName>
    </submittedName>
</protein>
<dbReference type="HAMAP" id="MF_00747">
    <property type="entry name" value="AceK"/>
    <property type="match status" value="1"/>
</dbReference>
<evidence type="ECO:0000256" key="2">
    <source>
        <dbReference type="ARBA" id="ARBA00022490"/>
    </source>
</evidence>
<dbReference type="EMBL" id="CP012333">
    <property type="protein sequence ID" value="AKV00038.1"/>
    <property type="molecule type" value="Genomic_DNA"/>
</dbReference>
<keyword evidence="8" id="KW-0378">Hydrolase</keyword>
<gene>
    <name evidence="14" type="ORF">AKJ09_06701</name>
</gene>
<keyword evidence="6" id="KW-0547">Nucleotide-binding</keyword>
<evidence type="ECO:0000256" key="10">
    <source>
        <dbReference type="ARBA" id="ARBA00022912"/>
    </source>
</evidence>
<feature type="domain" description="Isocitrate dehydrogenase kinase/phosphatase (AceK) kinase" evidence="12">
    <location>
        <begin position="310"/>
        <end position="564"/>
    </location>
</feature>
<feature type="region of interest" description="Disordered" evidence="11">
    <location>
        <begin position="578"/>
        <end position="598"/>
    </location>
</feature>
<evidence type="ECO:0000256" key="6">
    <source>
        <dbReference type="ARBA" id="ARBA00022741"/>
    </source>
</evidence>
<dbReference type="PANTHER" id="PTHR39559">
    <property type="match status" value="1"/>
</dbReference>
<dbReference type="InterPro" id="IPR046854">
    <property type="entry name" value="AceK_regulatory"/>
</dbReference>
<dbReference type="GO" id="GO:0004674">
    <property type="term" value="F:protein serine/threonine kinase activity"/>
    <property type="evidence" value="ECO:0007669"/>
    <property type="project" value="UniProtKB-KW"/>
</dbReference>
<dbReference type="PATRIC" id="fig|1391654.3.peg.6795"/>
<dbReference type="KEGG" id="llu:AKJ09_06701"/>
<dbReference type="RefSeq" id="WP_146651400.1">
    <property type="nucleotide sequence ID" value="NZ_CP012333.1"/>
</dbReference>
<organism evidence="14 15">
    <name type="scientific">Labilithrix luteola</name>
    <dbReference type="NCBI Taxonomy" id="1391654"/>
    <lineage>
        <taxon>Bacteria</taxon>
        <taxon>Pseudomonadati</taxon>
        <taxon>Myxococcota</taxon>
        <taxon>Polyangia</taxon>
        <taxon>Polyangiales</taxon>
        <taxon>Labilitrichaceae</taxon>
        <taxon>Labilithrix</taxon>
    </lineage>
</organism>
<dbReference type="GO" id="GO:0008772">
    <property type="term" value="F:[isocitrate dehydrogenase (NADP+)] kinase activity"/>
    <property type="evidence" value="ECO:0007669"/>
    <property type="project" value="InterPro"/>
</dbReference>
<keyword evidence="7" id="KW-0418">Kinase</keyword>
<feature type="domain" description="Isocitrate dehydrogenase kinase/phosphatase (AceK) regulatory" evidence="13">
    <location>
        <begin position="8"/>
        <end position="308"/>
    </location>
</feature>
<evidence type="ECO:0000256" key="4">
    <source>
        <dbReference type="ARBA" id="ARBA00022532"/>
    </source>
</evidence>
<keyword evidence="9" id="KW-0067">ATP-binding</keyword>
<dbReference type="PANTHER" id="PTHR39559:SF1">
    <property type="entry name" value="ISOCITRATE DEHYDROGENASE KINASE_PHOSPHATASE"/>
    <property type="match status" value="1"/>
</dbReference>
<dbReference type="InterPro" id="IPR010452">
    <property type="entry name" value="Isocitrate_DH_AceK"/>
</dbReference>